<reference evidence="2 3" key="1">
    <citation type="journal article" date="2012" name="Science">
        <title>The Paleozoic origin of enzymatic lignin decomposition reconstructed from 31 fungal genomes.</title>
        <authorList>
            <person name="Floudas D."/>
            <person name="Binder M."/>
            <person name="Riley R."/>
            <person name="Barry K."/>
            <person name="Blanchette R.A."/>
            <person name="Henrissat B."/>
            <person name="Martinez A.T."/>
            <person name="Otillar R."/>
            <person name="Spatafora J.W."/>
            <person name="Yadav J.S."/>
            <person name="Aerts A."/>
            <person name="Benoit I."/>
            <person name="Boyd A."/>
            <person name="Carlson A."/>
            <person name="Copeland A."/>
            <person name="Coutinho P.M."/>
            <person name="de Vries R.P."/>
            <person name="Ferreira P."/>
            <person name="Findley K."/>
            <person name="Foster B."/>
            <person name="Gaskell J."/>
            <person name="Glotzer D."/>
            <person name="Gorecki P."/>
            <person name="Heitman J."/>
            <person name="Hesse C."/>
            <person name="Hori C."/>
            <person name="Igarashi K."/>
            <person name="Jurgens J.A."/>
            <person name="Kallen N."/>
            <person name="Kersten P."/>
            <person name="Kohler A."/>
            <person name="Kuees U."/>
            <person name="Kumar T.K.A."/>
            <person name="Kuo A."/>
            <person name="LaButti K."/>
            <person name="Larrondo L.F."/>
            <person name="Lindquist E."/>
            <person name="Ling A."/>
            <person name="Lombard V."/>
            <person name="Lucas S."/>
            <person name="Lundell T."/>
            <person name="Martin R."/>
            <person name="McLaughlin D.J."/>
            <person name="Morgenstern I."/>
            <person name="Morin E."/>
            <person name="Murat C."/>
            <person name="Nagy L.G."/>
            <person name="Nolan M."/>
            <person name="Ohm R.A."/>
            <person name="Patyshakuliyeva A."/>
            <person name="Rokas A."/>
            <person name="Ruiz-Duenas F.J."/>
            <person name="Sabat G."/>
            <person name="Salamov A."/>
            <person name="Samejima M."/>
            <person name="Schmutz J."/>
            <person name="Slot J.C."/>
            <person name="St John F."/>
            <person name="Stenlid J."/>
            <person name="Sun H."/>
            <person name="Sun S."/>
            <person name="Syed K."/>
            <person name="Tsang A."/>
            <person name="Wiebenga A."/>
            <person name="Young D."/>
            <person name="Pisabarro A."/>
            <person name="Eastwood D.C."/>
            <person name="Martin F."/>
            <person name="Cullen D."/>
            <person name="Grigoriev I.V."/>
            <person name="Hibbett D.S."/>
        </authorList>
    </citation>
    <scope>NUCLEOTIDE SEQUENCE [LARGE SCALE GENOMIC DNA]</scope>
    <source>
        <strain evidence="2 3">ATCC 11539</strain>
    </source>
</reference>
<accession>S7REX7</accession>
<evidence type="ECO:0000256" key="1">
    <source>
        <dbReference type="SAM" id="MobiDB-lite"/>
    </source>
</evidence>
<dbReference type="GeneID" id="19302712"/>
<dbReference type="HOGENOM" id="CLU_2038323_0_0_1"/>
<evidence type="ECO:0000313" key="3">
    <source>
        <dbReference type="Proteomes" id="UP000030669"/>
    </source>
</evidence>
<evidence type="ECO:0000313" key="2">
    <source>
        <dbReference type="EMBL" id="EPQ51014.1"/>
    </source>
</evidence>
<dbReference type="Proteomes" id="UP000030669">
    <property type="component" value="Unassembled WGS sequence"/>
</dbReference>
<feature type="compositionally biased region" description="Basic and acidic residues" evidence="1">
    <location>
        <begin position="34"/>
        <end position="50"/>
    </location>
</feature>
<dbReference type="KEGG" id="gtr:GLOTRDRAFT_133340"/>
<dbReference type="EMBL" id="KB469312">
    <property type="protein sequence ID" value="EPQ51014.1"/>
    <property type="molecule type" value="Genomic_DNA"/>
</dbReference>
<feature type="region of interest" description="Disordered" evidence="1">
    <location>
        <begin position="33"/>
        <end position="121"/>
    </location>
</feature>
<name>S7REX7_GLOTA</name>
<dbReference type="RefSeq" id="XP_007870462.1">
    <property type="nucleotide sequence ID" value="XM_007872271.1"/>
</dbReference>
<sequence>MTCSPEYIKYWTTLPDQRPKYQPEPQLEVSVCRSMEETKGPSDGEADIRKPGASANLHATVQEEGTKTRGNGIASSLDNLIEHQESTAPDGKKGDDDNANIQTRKTRRRTYVLGPGGHASG</sequence>
<proteinExistence type="predicted"/>
<protein>
    <submittedName>
        <fullName evidence="2">Uncharacterized protein</fullName>
    </submittedName>
</protein>
<keyword evidence="3" id="KW-1185">Reference proteome</keyword>
<organism evidence="2 3">
    <name type="scientific">Gloeophyllum trabeum (strain ATCC 11539 / FP-39264 / Madison 617)</name>
    <name type="common">Brown rot fungus</name>
    <dbReference type="NCBI Taxonomy" id="670483"/>
    <lineage>
        <taxon>Eukaryota</taxon>
        <taxon>Fungi</taxon>
        <taxon>Dikarya</taxon>
        <taxon>Basidiomycota</taxon>
        <taxon>Agaricomycotina</taxon>
        <taxon>Agaricomycetes</taxon>
        <taxon>Gloeophyllales</taxon>
        <taxon>Gloeophyllaceae</taxon>
        <taxon>Gloeophyllum</taxon>
    </lineage>
</organism>
<feature type="compositionally biased region" description="Basic and acidic residues" evidence="1">
    <location>
        <begin position="80"/>
        <end position="96"/>
    </location>
</feature>
<dbReference type="AlphaFoldDB" id="S7REX7"/>
<gene>
    <name evidence="2" type="ORF">GLOTRDRAFT_133340</name>
</gene>